<name>A0A919F4F5_9XANT</name>
<evidence type="ECO:0000256" key="9">
    <source>
        <dbReference type="ARBA" id="ARBA00023136"/>
    </source>
</evidence>
<keyword evidence="10" id="KW-0997">Cell inner membrane</keyword>
<comment type="caution">
    <text evidence="11">The sequence shown here is derived from an EMBL/GenBank/DDBJ whole genome shotgun (WGS) entry which is preliminary data.</text>
</comment>
<dbReference type="Pfam" id="PF03748">
    <property type="entry name" value="FliL"/>
    <property type="match status" value="1"/>
</dbReference>
<reference evidence="11" key="1">
    <citation type="journal article" date="2014" name="Int. J. Syst. Evol. Microbiol.">
        <title>Complete genome sequence of Corynebacterium casei LMG S-19264T (=DSM 44701T), isolated from a smear-ripened cheese.</title>
        <authorList>
            <consortium name="US DOE Joint Genome Institute (JGI-PGF)"/>
            <person name="Walter F."/>
            <person name="Albersmeier A."/>
            <person name="Kalinowski J."/>
            <person name="Ruckert C."/>
        </authorList>
    </citation>
    <scope>NUCLEOTIDE SEQUENCE</scope>
    <source>
        <strain evidence="11">JCM 13306</strain>
    </source>
</reference>
<keyword evidence="7 10" id="KW-0283">Flagellar rotation</keyword>
<evidence type="ECO:0000256" key="6">
    <source>
        <dbReference type="ARBA" id="ARBA00022692"/>
    </source>
</evidence>
<keyword evidence="9 10" id="KW-0472">Membrane</keyword>
<feature type="transmembrane region" description="Helical" evidence="10">
    <location>
        <begin position="24"/>
        <end position="46"/>
    </location>
</feature>
<proteinExistence type="inferred from homology"/>
<protein>
    <recommendedName>
        <fullName evidence="10">Flagellar protein FliL</fullName>
    </recommendedName>
</protein>
<dbReference type="PANTHER" id="PTHR35091:SF2">
    <property type="entry name" value="FLAGELLAR PROTEIN FLIL"/>
    <property type="match status" value="1"/>
</dbReference>
<dbReference type="Proteomes" id="UP000623958">
    <property type="component" value="Unassembled WGS sequence"/>
</dbReference>
<sequence length="172" mass="17978">MATAADKNKKTDAQDKPKGSGKTLVLVAAAAVVAAAAAGGGAWFYAQQDGKAGQAKAAGKAAALPAPAQYFPMDPPFVVNLNGPIDGPRYLQVEIQLMTRNPDQMKSIVENAPAIRAHLLMLLSGVQSTEIADVAGRLKLQKAALAEAQRVMTAETGKKCVEDLLFTSFVTQ</sequence>
<reference evidence="11" key="2">
    <citation type="submission" date="2020-09" db="EMBL/GenBank/DDBJ databases">
        <authorList>
            <person name="Sun Q."/>
            <person name="Ohkuma M."/>
        </authorList>
    </citation>
    <scope>NUCLEOTIDE SEQUENCE</scope>
    <source>
        <strain evidence="11">JCM 13306</strain>
    </source>
</reference>
<evidence type="ECO:0000256" key="8">
    <source>
        <dbReference type="ARBA" id="ARBA00022989"/>
    </source>
</evidence>
<dbReference type="PANTHER" id="PTHR35091">
    <property type="entry name" value="FLAGELLAR PROTEIN FLIL"/>
    <property type="match status" value="1"/>
</dbReference>
<organism evidence="11 12">
    <name type="scientific">Xanthomonas boreopolis</name>
    <dbReference type="NCBI Taxonomy" id="86183"/>
    <lineage>
        <taxon>Bacteria</taxon>
        <taxon>Pseudomonadati</taxon>
        <taxon>Pseudomonadota</taxon>
        <taxon>Gammaproteobacteria</taxon>
        <taxon>Lysobacterales</taxon>
        <taxon>Lysobacteraceae</taxon>
        <taxon>Xanthomonas</taxon>
    </lineage>
</organism>
<evidence type="ECO:0000256" key="5">
    <source>
        <dbReference type="ARBA" id="ARBA00022500"/>
    </source>
</evidence>
<dbReference type="GO" id="GO:0005886">
    <property type="term" value="C:plasma membrane"/>
    <property type="evidence" value="ECO:0007669"/>
    <property type="project" value="UniProtKB-SubCell"/>
</dbReference>
<keyword evidence="4" id="KW-1003">Cell membrane</keyword>
<evidence type="ECO:0000256" key="7">
    <source>
        <dbReference type="ARBA" id="ARBA00022779"/>
    </source>
</evidence>
<evidence type="ECO:0000256" key="4">
    <source>
        <dbReference type="ARBA" id="ARBA00022475"/>
    </source>
</evidence>
<dbReference type="GO" id="GO:0009425">
    <property type="term" value="C:bacterial-type flagellum basal body"/>
    <property type="evidence" value="ECO:0007669"/>
    <property type="project" value="InterPro"/>
</dbReference>
<evidence type="ECO:0000256" key="3">
    <source>
        <dbReference type="ARBA" id="ARBA00008281"/>
    </source>
</evidence>
<keyword evidence="11" id="KW-0282">Flagellum</keyword>
<keyword evidence="11" id="KW-0969">Cilium</keyword>
<dbReference type="EMBL" id="BNBA01000001">
    <property type="protein sequence ID" value="GHH46294.1"/>
    <property type="molecule type" value="Genomic_DNA"/>
</dbReference>
<dbReference type="GO" id="GO:0071978">
    <property type="term" value="P:bacterial-type flagellum-dependent swarming motility"/>
    <property type="evidence" value="ECO:0007669"/>
    <property type="project" value="TreeGrafter"/>
</dbReference>
<comment type="similarity">
    <text evidence="3 10">Belongs to the FliL family.</text>
</comment>
<comment type="subcellular location">
    <subcellularLocation>
        <location evidence="10">Cell inner membrane</location>
    </subcellularLocation>
    <subcellularLocation>
        <location evidence="2">Cell membrane</location>
        <topology evidence="2">Single-pass membrane protein</topology>
    </subcellularLocation>
</comment>
<evidence type="ECO:0000256" key="2">
    <source>
        <dbReference type="ARBA" id="ARBA00004162"/>
    </source>
</evidence>
<evidence type="ECO:0000313" key="11">
    <source>
        <dbReference type="EMBL" id="GHH46294.1"/>
    </source>
</evidence>
<accession>A0A919F4F5</accession>
<evidence type="ECO:0000256" key="10">
    <source>
        <dbReference type="RuleBase" id="RU364125"/>
    </source>
</evidence>
<gene>
    <name evidence="11" type="primary">fliL</name>
    <name evidence="11" type="ORF">GCM10009090_01160</name>
</gene>
<keyword evidence="6 10" id="KW-0812">Transmembrane</keyword>
<dbReference type="AlphaFoldDB" id="A0A919F4F5"/>
<keyword evidence="12" id="KW-1185">Reference proteome</keyword>
<dbReference type="InterPro" id="IPR005503">
    <property type="entry name" value="FliL"/>
</dbReference>
<evidence type="ECO:0000313" key="12">
    <source>
        <dbReference type="Proteomes" id="UP000623958"/>
    </source>
</evidence>
<keyword evidence="11" id="KW-0966">Cell projection</keyword>
<dbReference type="GO" id="GO:0006935">
    <property type="term" value="P:chemotaxis"/>
    <property type="evidence" value="ECO:0007669"/>
    <property type="project" value="UniProtKB-KW"/>
</dbReference>
<comment type="function">
    <text evidence="1 10">Controls the rotational direction of flagella during chemotaxis.</text>
</comment>
<dbReference type="RefSeq" id="WP_218569585.1">
    <property type="nucleotide sequence ID" value="NZ_BNBA01000001.1"/>
</dbReference>
<keyword evidence="8 10" id="KW-1133">Transmembrane helix</keyword>
<evidence type="ECO:0000256" key="1">
    <source>
        <dbReference type="ARBA" id="ARBA00002254"/>
    </source>
</evidence>
<keyword evidence="5 10" id="KW-0145">Chemotaxis</keyword>